<proteinExistence type="predicted"/>
<gene>
    <name evidence="2" type="ORF">EVAR_45309_1</name>
</gene>
<dbReference type="AlphaFoldDB" id="A0A4C1XKE9"/>
<comment type="caution">
    <text evidence="2">The sequence shown here is derived from an EMBL/GenBank/DDBJ whole genome shotgun (WGS) entry which is preliminary data.</text>
</comment>
<evidence type="ECO:0000313" key="2">
    <source>
        <dbReference type="EMBL" id="GBP64261.1"/>
    </source>
</evidence>
<reference evidence="2 3" key="1">
    <citation type="journal article" date="2019" name="Commun. Biol.">
        <title>The bagworm genome reveals a unique fibroin gene that provides high tensile strength.</title>
        <authorList>
            <person name="Kono N."/>
            <person name="Nakamura H."/>
            <person name="Ohtoshi R."/>
            <person name="Tomita M."/>
            <person name="Numata K."/>
            <person name="Arakawa K."/>
        </authorList>
    </citation>
    <scope>NUCLEOTIDE SEQUENCE [LARGE SCALE GENOMIC DNA]</scope>
</reference>
<protein>
    <submittedName>
        <fullName evidence="2">Uncharacterized protein</fullName>
    </submittedName>
</protein>
<sequence length="124" mass="13253">MEPTFVGLSTEVGSFACHLNNSAITILWVVNTGGPDSSTTTTKKPTRKVTTTRPATTTTPAGPTTELDETTTEQYNDQTVNYNDKNRLATTMASCNGGGELLPPLLSFRNAALKTHAVMYSGRP</sequence>
<evidence type="ECO:0000313" key="3">
    <source>
        <dbReference type="Proteomes" id="UP000299102"/>
    </source>
</evidence>
<evidence type="ECO:0000256" key="1">
    <source>
        <dbReference type="SAM" id="MobiDB-lite"/>
    </source>
</evidence>
<dbReference type="EMBL" id="BGZK01000893">
    <property type="protein sequence ID" value="GBP64261.1"/>
    <property type="molecule type" value="Genomic_DNA"/>
</dbReference>
<feature type="region of interest" description="Disordered" evidence="1">
    <location>
        <begin position="34"/>
        <end position="75"/>
    </location>
</feature>
<name>A0A4C1XKE9_EUMVA</name>
<dbReference type="Proteomes" id="UP000299102">
    <property type="component" value="Unassembled WGS sequence"/>
</dbReference>
<feature type="compositionally biased region" description="Low complexity" evidence="1">
    <location>
        <begin position="34"/>
        <end position="65"/>
    </location>
</feature>
<keyword evidence="3" id="KW-1185">Reference proteome</keyword>
<organism evidence="2 3">
    <name type="scientific">Eumeta variegata</name>
    <name type="common">Bagworm moth</name>
    <name type="synonym">Eumeta japonica</name>
    <dbReference type="NCBI Taxonomy" id="151549"/>
    <lineage>
        <taxon>Eukaryota</taxon>
        <taxon>Metazoa</taxon>
        <taxon>Ecdysozoa</taxon>
        <taxon>Arthropoda</taxon>
        <taxon>Hexapoda</taxon>
        <taxon>Insecta</taxon>
        <taxon>Pterygota</taxon>
        <taxon>Neoptera</taxon>
        <taxon>Endopterygota</taxon>
        <taxon>Lepidoptera</taxon>
        <taxon>Glossata</taxon>
        <taxon>Ditrysia</taxon>
        <taxon>Tineoidea</taxon>
        <taxon>Psychidae</taxon>
        <taxon>Oiketicinae</taxon>
        <taxon>Eumeta</taxon>
    </lineage>
</organism>
<accession>A0A4C1XKE9</accession>